<dbReference type="Proteomes" id="UP000011625">
    <property type="component" value="Unassembled WGS sequence"/>
</dbReference>
<evidence type="ECO:0000313" key="1">
    <source>
        <dbReference type="EMBL" id="EMA49214.1"/>
    </source>
</evidence>
<dbReference type="InterPro" id="IPR043811">
    <property type="entry name" value="DUF5793"/>
</dbReference>
<dbReference type="AlphaFoldDB" id="M0MWK6"/>
<proteinExistence type="predicted"/>
<keyword evidence="2" id="KW-1185">Reference proteome</keyword>
<accession>M0MWK6</accession>
<organism evidence="1 2">
    <name type="scientific">Halococcus salifodinae DSM 8989</name>
    <dbReference type="NCBI Taxonomy" id="1227456"/>
    <lineage>
        <taxon>Archaea</taxon>
        <taxon>Methanobacteriati</taxon>
        <taxon>Methanobacteriota</taxon>
        <taxon>Stenosarchaea group</taxon>
        <taxon>Halobacteria</taxon>
        <taxon>Halobacteriales</taxon>
        <taxon>Halococcaceae</taxon>
        <taxon>Halococcus</taxon>
    </lineage>
</organism>
<dbReference type="EMBL" id="AOME01000079">
    <property type="protein sequence ID" value="EMA49214.1"/>
    <property type="molecule type" value="Genomic_DNA"/>
</dbReference>
<sequence length="162" mass="17883">MTPGVVGEPYRMRREYFDLHVSNTDWVAVDGQPAKPTLTIDFDGPSEVLEERLAGTDDLVAADETDVNYRLHADDGDGVLSVTNRITGDFVLELNADSDGVLGFIRAARAYGEATDDEGRYQMVVRFEGRDVLTQDKTTFLVYNSEGNLVRQHSLIPGGVEL</sequence>
<dbReference type="Pfam" id="PF19106">
    <property type="entry name" value="DUF5793"/>
    <property type="match status" value="1"/>
</dbReference>
<name>M0MWK6_9EURY</name>
<reference evidence="1 2" key="1">
    <citation type="journal article" date="2014" name="PLoS Genet.">
        <title>Phylogenetically driven sequencing of extremely halophilic archaea reveals strategies for static and dynamic osmo-response.</title>
        <authorList>
            <person name="Becker E.A."/>
            <person name="Seitzer P.M."/>
            <person name="Tritt A."/>
            <person name="Larsen D."/>
            <person name="Krusor M."/>
            <person name="Yao A.I."/>
            <person name="Wu D."/>
            <person name="Madern D."/>
            <person name="Eisen J.A."/>
            <person name="Darling A.E."/>
            <person name="Facciotti M.T."/>
        </authorList>
    </citation>
    <scope>NUCLEOTIDE SEQUENCE [LARGE SCALE GENOMIC DNA]</scope>
    <source>
        <strain evidence="1 2">DSM 8989</strain>
    </source>
</reference>
<dbReference type="STRING" id="1227456.C450_18163"/>
<comment type="caution">
    <text evidence="1">The sequence shown here is derived from an EMBL/GenBank/DDBJ whole genome shotgun (WGS) entry which is preliminary data.</text>
</comment>
<dbReference type="PATRIC" id="fig|1227456.3.peg.3693"/>
<protein>
    <submittedName>
        <fullName evidence="1">Uncharacterized protein</fullName>
    </submittedName>
</protein>
<evidence type="ECO:0000313" key="2">
    <source>
        <dbReference type="Proteomes" id="UP000011625"/>
    </source>
</evidence>
<gene>
    <name evidence="1" type="ORF">C450_18163</name>
</gene>